<name>A0ABN1LCJ3_9ALTE</name>
<dbReference type="Pfam" id="PF02626">
    <property type="entry name" value="CT_A_B"/>
    <property type="match status" value="1"/>
</dbReference>
<evidence type="ECO:0000256" key="2">
    <source>
        <dbReference type="ARBA" id="ARBA00022801"/>
    </source>
</evidence>
<dbReference type="SMART" id="SM00797">
    <property type="entry name" value="AHS2"/>
    <property type="match status" value="1"/>
</dbReference>
<keyword evidence="6" id="KW-1185">Reference proteome</keyword>
<keyword evidence="1" id="KW-0547">Nucleotide-binding</keyword>
<dbReference type="EMBL" id="BAAAFD010000001">
    <property type="protein sequence ID" value="GAA0852674.1"/>
    <property type="molecule type" value="Genomic_DNA"/>
</dbReference>
<sequence length="316" mass="34076">MLTFIRAGVLSLVVDKGRQGFQNIGVTQGGPMDQSSCLWANWLVGNQTILASVEILASDVVFTTSQPCTIALTGGVSVLKINQHTMNVRQSHRLRAGDKVCIAENRFGLRSYLAIAGGFNVQQVFGSCTTVTRDGLGGLDGKGTKLADGDQLPFSNHSLASVNRTIPKEVSEKTSTHLSLRVIKGYQIDDFSAVQLQQLFSRTFTVSAQSSRMAVRLEGDAIIAPSRSLYSEGITRGAVQIPPQGLPIIMLNDRQTVGGYPKIGSILSLDCDALAQSAAGVTVSFEPIDIQDAHNILSLHHARLKRWFEEGKEHNG</sequence>
<dbReference type="SUPFAM" id="SSF50891">
    <property type="entry name" value="Cyclophilin-like"/>
    <property type="match status" value="1"/>
</dbReference>
<keyword evidence="3" id="KW-0067">ATP-binding</keyword>
<protein>
    <submittedName>
        <fullName evidence="5">Biotin-dependent carboxyltransferase family protein</fullName>
    </submittedName>
</protein>
<feature type="domain" description="Carboxyltransferase" evidence="4">
    <location>
        <begin position="23"/>
        <end position="303"/>
    </location>
</feature>
<dbReference type="PANTHER" id="PTHR43309:SF4">
    <property type="entry name" value="CARBOXYLTRANSFERASE DOMAIN-CONTAINING PROTEIN"/>
    <property type="match status" value="1"/>
</dbReference>
<evidence type="ECO:0000313" key="6">
    <source>
        <dbReference type="Proteomes" id="UP001500359"/>
    </source>
</evidence>
<dbReference type="Proteomes" id="UP001500359">
    <property type="component" value="Unassembled WGS sequence"/>
</dbReference>
<dbReference type="InterPro" id="IPR052708">
    <property type="entry name" value="PxpC"/>
</dbReference>
<dbReference type="Gene3D" id="2.40.100.10">
    <property type="entry name" value="Cyclophilin-like"/>
    <property type="match status" value="1"/>
</dbReference>
<dbReference type="RefSeq" id="WP_343855934.1">
    <property type="nucleotide sequence ID" value="NZ_BAAAFD010000001.1"/>
</dbReference>
<reference evidence="5 6" key="1">
    <citation type="journal article" date="2019" name="Int. J. Syst. Evol. Microbiol.">
        <title>The Global Catalogue of Microorganisms (GCM) 10K type strain sequencing project: providing services to taxonomists for standard genome sequencing and annotation.</title>
        <authorList>
            <consortium name="The Broad Institute Genomics Platform"/>
            <consortium name="The Broad Institute Genome Sequencing Center for Infectious Disease"/>
            <person name="Wu L."/>
            <person name="Ma J."/>
        </authorList>
    </citation>
    <scope>NUCLEOTIDE SEQUENCE [LARGE SCALE GENOMIC DNA]</scope>
    <source>
        <strain evidence="5 6">JCM 15896</strain>
    </source>
</reference>
<comment type="caution">
    <text evidence="5">The sequence shown here is derived from an EMBL/GenBank/DDBJ whole genome shotgun (WGS) entry which is preliminary data.</text>
</comment>
<evidence type="ECO:0000256" key="1">
    <source>
        <dbReference type="ARBA" id="ARBA00022741"/>
    </source>
</evidence>
<accession>A0ABN1LCJ3</accession>
<evidence type="ECO:0000259" key="4">
    <source>
        <dbReference type="SMART" id="SM00797"/>
    </source>
</evidence>
<gene>
    <name evidence="5" type="ORF">GCM10009114_03310</name>
</gene>
<proteinExistence type="predicted"/>
<evidence type="ECO:0000256" key="3">
    <source>
        <dbReference type="ARBA" id="ARBA00022840"/>
    </source>
</evidence>
<dbReference type="InterPro" id="IPR003778">
    <property type="entry name" value="CT_A_B"/>
</dbReference>
<organism evidence="5 6">
    <name type="scientific">Aliiglaciecola litoralis</name>
    <dbReference type="NCBI Taxonomy" id="582857"/>
    <lineage>
        <taxon>Bacteria</taxon>
        <taxon>Pseudomonadati</taxon>
        <taxon>Pseudomonadota</taxon>
        <taxon>Gammaproteobacteria</taxon>
        <taxon>Alteromonadales</taxon>
        <taxon>Alteromonadaceae</taxon>
        <taxon>Aliiglaciecola</taxon>
    </lineage>
</organism>
<evidence type="ECO:0000313" key="5">
    <source>
        <dbReference type="EMBL" id="GAA0852674.1"/>
    </source>
</evidence>
<dbReference type="InterPro" id="IPR029000">
    <property type="entry name" value="Cyclophilin-like_dom_sf"/>
</dbReference>
<keyword evidence="2" id="KW-0378">Hydrolase</keyword>
<dbReference type="PANTHER" id="PTHR43309">
    <property type="entry name" value="5-OXOPROLINASE SUBUNIT C"/>
    <property type="match status" value="1"/>
</dbReference>